<feature type="domain" description="F-box/LRR-repeat protein 15/At3g58940/PEG3-like LRR" evidence="1">
    <location>
        <begin position="101"/>
        <end position="214"/>
    </location>
</feature>
<gene>
    <name evidence="2" type="ORF">CEPIT_LOCUS9882</name>
</gene>
<dbReference type="EMBL" id="CAMAPF010000056">
    <property type="protein sequence ID" value="CAH9086662.1"/>
    <property type="molecule type" value="Genomic_DNA"/>
</dbReference>
<dbReference type="PANTHER" id="PTHR31639">
    <property type="entry name" value="F-BOX PROTEIN-LIKE"/>
    <property type="match status" value="1"/>
</dbReference>
<comment type="caution">
    <text evidence="2">The sequence shown here is derived from an EMBL/GenBank/DDBJ whole genome shotgun (WGS) entry which is preliminary data.</text>
</comment>
<evidence type="ECO:0000259" key="1">
    <source>
        <dbReference type="Pfam" id="PF24758"/>
    </source>
</evidence>
<reference evidence="2" key="1">
    <citation type="submission" date="2022-07" db="EMBL/GenBank/DDBJ databases">
        <authorList>
            <person name="Macas J."/>
            <person name="Novak P."/>
            <person name="Neumann P."/>
        </authorList>
    </citation>
    <scope>NUCLEOTIDE SEQUENCE</scope>
</reference>
<dbReference type="PANTHER" id="PTHR31639:SF256">
    <property type="entry name" value="OS07G0242900 PROTEIN"/>
    <property type="match status" value="1"/>
</dbReference>
<evidence type="ECO:0000313" key="3">
    <source>
        <dbReference type="Proteomes" id="UP001152523"/>
    </source>
</evidence>
<dbReference type="SUPFAM" id="SSF81383">
    <property type="entry name" value="F-box domain"/>
    <property type="match status" value="1"/>
</dbReference>
<dbReference type="InterPro" id="IPR055411">
    <property type="entry name" value="LRR_FXL15/At3g58940/PEG3-like"/>
</dbReference>
<dbReference type="AlphaFoldDB" id="A0AAV0CW34"/>
<dbReference type="InterPro" id="IPR036047">
    <property type="entry name" value="F-box-like_dom_sf"/>
</dbReference>
<sequence>MEERDRNIELPADILDKIMGKLWLGEAARMAVLNTVWRDAWFNLTKVVSDDSFHHNIYSDFDDNPATWHDTINDDLKKHNGNIKKIVIFFKCLQVCICEFDKLFLSVMKKGVQELDIQIFNADGRNYPLPSRVLKCPTLKTFHACSVKIDPTRPRCIFPNVTSLSFDGVHFDPSNQLNVVDLPKLRRLLFRGCKNIPHFNITAPKLGSLSIQECYIGRDHDDDNDCRSDCDDEDYYLGDDDKDYNSDDDDYRYAANNDDVSCYNDSSYNGGDGDRNMFCYCPANGKDKSSSGFLPTYLDLGSVRWLHLCCDAVGGVVDDLGRMGPQMTALDVKYLNLSGVYFPDSDNNSKFIKLLRSCPKLYKLEICFQLQELDLPSRRESVSRLLEGLHKLHHIHNTANIEAWLILRVQNRHAIYNRTDRLLPDM</sequence>
<proteinExistence type="predicted"/>
<dbReference type="Pfam" id="PF24758">
    <property type="entry name" value="LRR_At5g56370"/>
    <property type="match status" value="1"/>
</dbReference>
<keyword evidence="3" id="KW-1185">Reference proteome</keyword>
<accession>A0AAV0CW34</accession>
<dbReference type="Gene3D" id="3.80.10.10">
    <property type="entry name" value="Ribonuclease Inhibitor"/>
    <property type="match status" value="1"/>
</dbReference>
<dbReference type="Proteomes" id="UP001152523">
    <property type="component" value="Unassembled WGS sequence"/>
</dbReference>
<organism evidence="2 3">
    <name type="scientific">Cuscuta epithymum</name>
    <dbReference type="NCBI Taxonomy" id="186058"/>
    <lineage>
        <taxon>Eukaryota</taxon>
        <taxon>Viridiplantae</taxon>
        <taxon>Streptophyta</taxon>
        <taxon>Embryophyta</taxon>
        <taxon>Tracheophyta</taxon>
        <taxon>Spermatophyta</taxon>
        <taxon>Magnoliopsida</taxon>
        <taxon>eudicotyledons</taxon>
        <taxon>Gunneridae</taxon>
        <taxon>Pentapetalae</taxon>
        <taxon>asterids</taxon>
        <taxon>lamiids</taxon>
        <taxon>Solanales</taxon>
        <taxon>Convolvulaceae</taxon>
        <taxon>Cuscuteae</taxon>
        <taxon>Cuscuta</taxon>
        <taxon>Cuscuta subgen. Cuscuta</taxon>
    </lineage>
</organism>
<evidence type="ECO:0000313" key="2">
    <source>
        <dbReference type="EMBL" id="CAH9086662.1"/>
    </source>
</evidence>
<dbReference type="SUPFAM" id="SSF52047">
    <property type="entry name" value="RNI-like"/>
    <property type="match status" value="1"/>
</dbReference>
<name>A0AAV0CW34_9ASTE</name>
<protein>
    <recommendedName>
        <fullName evidence="1">F-box/LRR-repeat protein 15/At3g58940/PEG3-like LRR domain-containing protein</fullName>
    </recommendedName>
</protein>
<dbReference type="InterPro" id="IPR032675">
    <property type="entry name" value="LRR_dom_sf"/>
</dbReference>